<dbReference type="Pfam" id="PF01467">
    <property type="entry name" value="CTP_transf_like"/>
    <property type="match status" value="1"/>
</dbReference>
<evidence type="ECO:0000256" key="3">
    <source>
        <dbReference type="ARBA" id="ARBA00022741"/>
    </source>
</evidence>
<evidence type="ECO:0000313" key="13">
    <source>
        <dbReference type="Proteomes" id="UP000198802"/>
    </source>
</evidence>
<dbReference type="GO" id="GO:0033786">
    <property type="term" value="F:heptose-1-phosphate adenylyltransferase activity"/>
    <property type="evidence" value="ECO:0007669"/>
    <property type="project" value="UniProtKB-UniRule"/>
</dbReference>
<evidence type="ECO:0000256" key="2">
    <source>
        <dbReference type="ARBA" id="ARBA00022695"/>
    </source>
</evidence>
<dbReference type="HAMAP" id="MF_01603">
    <property type="entry name" value="HldE"/>
    <property type="match status" value="1"/>
</dbReference>
<dbReference type="Gene3D" id="3.40.50.620">
    <property type="entry name" value="HUPs"/>
    <property type="match status" value="1"/>
</dbReference>
<feature type="domain" description="Carbohydrate kinase PfkB" evidence="10">
    <location>
        <begin position="32"/>
        <end position="340"/>
    </location>
</feature>
<keyword evidence="6 9" id="KW-0511">Multifunctional enzyme</keyword>
<comment type="function">
    <text evidence="9">Catalyzes the ADP transfer from ATP to D-glycero-beta-D-manno-heptose 1-phosphate, yielding ADP-D-glycero-beta-D-manno-heptose.</text>
</comment>
<evidence type="ECO:0000256" key="4">
    <source>
        <dbReference type="ARBA" id="ARBA00022777"/>
    </source>
</evidence>
<dbReference type="InterPro" id="IPR004821">
    <property type="entry name" value="Cyt_trans-like"/>
</dbReference>
<keyword evidence="4 9" id="KW-0418">Kinase</keyword>
<dbReference type="NCBIfam" id="TIGR02199">
    <property type="entry name" value="rfaE_dom_II"/>
    <property type="match status" value="1"/>
</dbReference>
<comment type="catalytic activity">
    <reaction evidence="9">
        <text>D-glycero-beta-D-manno-heptose 7-phosphate + ATP = D-glycero-beta-D-manno-heptose 1,7-bisphosphate + ADP + H(+)</text>
        <dbReference type="Rhea" id="RHEA:27473"/>
        <dbReference type="ChEBI" id="CHEBI:15378"/>
        <dbReference type="ChEBI" id="CHEBI:30616"/>
        <dbReference type="ChEBI" id="CHEBI:60204"/>
        <dbReference type="ChEBI" id="CHEBI:60208"/>
        <dbReference type="ChEBI" id="CHEBI:456216"/>
        <dbReference type="EC" id="2.7.1.167"/>
    </reaction>
</comment>
<evidence type="ECO:0000313" key="12">
    <source>
        <dbReference type="EMBL" id="CUU56226.1"/>
    </source>
</evidence>
<dbReference type="Proteomes" id="UP000198802">
    <property type="component" value="Unassembled WGS sequence"/>
</dbReference>
<dbReference type="NCBIfam" id="TIGR00125">
    <property type="entry name" value="cyt_tran_rel"/>
    <property type="match status" value="1"/>
</dbReference>
<organism evidence="12 13">
    <name type="scientific">Parafrankia irregularis</name>
    <dbReference type="NCBI Taxonomy" id="795642"/>
    <lineage>
        <taxon>Bacteria</taxon>
        <taxon>Bacillati</taxon>
        <taxon>Actinomycetota</taxon>
        <taxon>Actinomycetes</taxon>
        <taxon>Frankiales</taxon>
        <taxon>Frankiaceae</taxon>
        <taxon>Parafrankia</taxon>
    </lineage>
</organism>
<proteinExistence type="inferred from homology"/>
<keyword evidence="5 9" id="KW-0067">ATP-binding</keyword>
<dbReference type="PANTHER" id="PTHR46969:SF1">
    <property type="entry name" value="BIFUNCTIONAL PROTEIN HLDE"/>
    <property type="match status" value="1"/>
</dbReference>
<keyword evidence="7 9" id="KW-0119">Carbohydrate metabolism</keyword>
<keyword evidence="3 9" id="KW-0547">Nucleotide-binding</keyword>
<evidence type="ECO:0000256" key="9">
    <source>
        <dbReference type="HAMAP-Rule" id="MF_01603"/>
    </source>
</evidence>
<keyword evidence="1 9" id="KW-0808">Transferase</keyword>
<dbReference type="RefSeq" id="WP_091276131.1">
    <property type="nucleotide sequence ID" value="NZ_FAOZ01000007.1"/>
</dbReference>
<protein>
    <recommendedName>
        <fullName evidence="9">Bifunctional protein HldE</fullName>
    </recommendedName>
    <domain>
        <recommendedName>
            <fullName evidence="9">D-beta-D-heptose 7-phosphate kinase</fullName>
            <ecNumber evidence="9">2.7.1.167</ecNumber>
        </recommendedName>
        <alternativeName>
            <fullName evidence="9">D-beta-D-heptose 7-phosphotransferase</fullName>
        </alternativeName>
        <alternativeName>
            <fullName evidence="9">D-glycero-beta-D-manno-heptose-7-phosphate kinase</fullName>
        </alternativeName>
    </domain>
    <domain>
        <recommendedName>
            <fullName evidence="9">D-beta-D-heptose 1-phosphate adenylyltransferase</fullName>
            <ecNumber evidence="9">2.7.7.70</ecNumber>
        </recommendedName>
        <alternativeName>
            <fullName evidence="9">D-glycero-beta-D-manno-heptose 1-phosphate adenylyltransferase</fullName>
        </alternativeName>
    </domain>
</protein>
<keyword evidence="13" id="KW-1185">Reference proteome</keyword>
<dbReference type="SUPFAM" id="SSF53613">
    <property type="entry name" value="Ribokinase-like"/>
    <property type="match status" value="1"/>
</dbReference>
<comment type="function">
    <text evidence="9">Catalyzes the phosphorylation of D-glycero-D-manno-heptose 7-phosphate at the C-1 position to selectively form D-glycero-beta-D-manno-heptose-1,7-bisphosphate.</text>
</comment>
<evidence type="ECO:0000256" key="5">
    <source>
        <dbReference type="ARBA" id="ARBA00022840"/>
    </source>
</evidence>
<comment type="similarity">
    <text evidence="9">In the N-terminal section; belongs to the carbohydrate kinase PfkB family.</text>
</comment>
<feature type="region of interest" description="Cytidylyltransferase" evidence="9">
    <location>
        <begin position="378"/>
        <end position="518"/>
    </location>
</feature>
<evidence type="ECO:0000256" key="7">
    <source>
        <dbReference type="ARBA" id="ARBA00023277"/>
    </source>
</evidence>
<dbReference type="GO" id="GO:0016773">
    <property type="term" value="F:phosphotransferase activity, alcohol group as acceptor"/>
    <property type="evidence" value="ECO:0007669"/>
    <property type="project" value="InterPro"/>
</dbReference>
<dbReference type="GO" id="GO:0033785">
    <property type="term" value="F:heptose 7-phosphate kinase activity"/>
    <property type="evidence" value="ECO:0007669"/>
    <property type="project" value="UniProtKB-UniRule"/>
</dbReference>
<dbReference type="InterPro" id="IPR023030">
    <property type="entry name" value="Bifunc_HldE"/>
</dbReference>
<dbReference type="InterPro" id="IPR014729">
    <property type="entry name" value="Rossmann-like_a/b/a_fold"/>
</dbReference>
<gene>
    <name evidence="9" type="primary">hldE</name>
    <name evidence="12" type="ORF">Ga0074812_107110</name>
</gene>
<sequence>MNAVSALPATRDPFAGRDALDALASLDDLDLLVVGDVMLDSWVWGPPRGLSREGPVPVVAVAGRSEAPGGAGNAAAAAAGLGARVRLVATVGDDQDGTRLRELLDDAGVDTAAVLDDRGRRTVHKQRICSGEHLHLRVDSGDEAPPGPAANAGITSRLFDAPVGALGLVGSSAAVLACDYSTGLFSPDLIPRLGSAARNAGRPLVVDAHDPRRWAPARPDIVTPNAGETASLLPPDASGPFLADRPRTVAAHAKAILAATGARVVVATLDRDGLVVLDGERPPLHLPADPAPDGHTAGAGDTLAATLATALGGGVALEPAVALAAAAASVVVRRPGTSVCTAADLRARLEPKPTGAIDLPALAERVHTERHRGSRIVLTNGCFDVLHRGHIAYLAAARALGDVLIVGVNSDAGVRRLKGPGRPVNSLEDRLAVLTAITDVDYLVVFDEDTATGLITALRPDVYVKGGDYTEAMLPEATLVRAQGGQVRFVDYVPDHSTSGLLDRIRGGRAPALTRRRR</sequence>
<dbReference type="SUPFAM" id="SSF52374">
    <property type="entry name" value="Nucleotidylyl transferase"/>
    <property type="match status" value="1"/>
</dbReference>
<dbReference type="EC" id="2.7.1.167" evidence="9"/>
<evidence type="ECO:0000259" key="10">
    <source>
        <dbReference type="Pfam" id="PF00294"/>
    </source>
</evidence>
<comment type="similarity">
    <text evidence="9">In the C-terminal section; belongs to the cytidylyltransferase family.</text>
</comment>
<feature type="region of interest" description="Ribokinase" evidence="9">
    <location>
        <begin position="1"/>
        <end position="355"/>
    </location>
</feature>
<dbReference type="Gene3D" id="3.40.1190.20">
    <property type="match status" value="1"/>
</dbReference>
<dbReference type="InterPro" id="IPR011914">
    <property type="entry name" value="RfaE_dom_II"/>
</dbReference>
<keyword evidence="2 9" id="KW-0548">Nucleotidyltransferase</keyword>
<comment type="pathway">
    <text evidence="9">Nucleotide-sugar biosynthesis; ADP-L-glycero-beta-D-manno-heptose biosynthesis; ADP-L-glycero-beta-D-manno-heptose from D-glycero-beta-D-manno-heptose 7-phosphate: step 3/4.</text>
</comment>
<dbReference type="InterPro" id="IPR029056">
    <property type="entry name" value="Ribokinase-like"/>
</dbReference>
<dbReference type="Pfam" id="PF00294">
    <property type="entry name" value="PfkB"/>
    <property type="match status" value="1"/>
</dbReference>
<feature type="domain" description="Cytidyltransferase-like" evidence="11">
    <location>
        <begin position="378"/>
        <end position="473"/>
    </location>
</feature>
<feature type="binding site" evidence="9">
    <location>
        <begin position="225"/>
        <end position="228"/>
    </location>
    <ligand>
        <name>ATP</name>
        <dbReference type="ChEBI" id="CHEBI:30616"/>
    </ligand>
</feature>
<evidence type="ECO:0000256" key="6">
    <source>
        <dbReference type="ARBA" id="ARBA00023268"/>
    </source>
</evidence>
<comment type="catalytic activity">
    <reaction evidence="8 9">
        <text>D-glycero-beta-D-manno-heptose 1-phosphate + ATP + H(+) = ADP-D-glycero-beta-D-manno-heptose + diphosphate</text>
        <dbReference type="Rhea" id="RHEA:27465"/>
        <dbReference type="ChEBI" id="CHEBI:15378"/>
        <dbReference type="ChEBI" id="CHEBI:30616"/>
        <dbReference type="ChEBI" id="CHEBI:33019"/>
        <dbReference type="ChEBI" id="CHEBI:59967"/>
        <dbReference type="ChEBI" id="CHEBI:61593"/>
        <dbReference type="EC" id="2.7.7.70"/>
    </reaction>
</comment>
<dbReference type="GO" id="GO:0005524">
    <property type="term" value="F:ATP binding"/>
    <property type="evidence" value="ECO:0007669"/>
    <property type="project" value="UniProtKB-UniRule"/>
</dbReference>
<reference evidence="13" key="1">
    <citation type="submission" date="2015-11" db="EMBL/GenBank/DDBJ databases">
        <authorList>
            <person name="Varghese N."/>
        </authorList>
    </citation>
    <scope>NUCLEOTIDE SEQUENCE [LARGE SCALE GENOMIC DNA]</scope>
    <source>
        <strain evidence="13">DSM 45899</strain>
    </source>
</reference>
<accession>A0A0S4QMG1</accession>
<dbReference type="EC" id="2.7.7.70" evidence="9"/>
<dbReference type="AlphaFoldDB" id="A0A0S4QMG1"/>
<dbReference type="EMBL" id="FAOZ01000007">
    <property type="protein sequence ID" value="CUU56226.1"/>
    <property type="molecule type" value="Genomic_DNA"/>
</dbReference>
<dbReference type="GO" id="GO:0005829">
    <property type="term" value="C:cytosol"/>
    <property type="evidence" value="ECO:0007669"/>
    <property type="project" value="TreeGrafter"/>
</dbReference>
<dbReference type="UniPathway" id="UPA00356">
    <property type="reaction ID" value="UER00437"/>
</dbReference>
<comment type="pathway">
    <text evidence="9">Nucleotide-sugar biosynthesis; ADP-L-glycero-beta-D-manno-heptose biosynthesis; ADP-L-glycero-beta-D-manno-heptose from D-glycero-beta-D-manno-heptose 7-phosphate: step 1/4.</text>
</comment>
<evidence type="ECO:0000259" key="11">
    <source>
        <dbReference type="Pfam" id="PF01467"/>
    </source>
</evidence>
<dbReference type="InterPro" id="IPR011611">
    <property type="entry name" value="PfkB_dom"/>
</dbReference>
<evidence type="ECO:0000256" key="1">
    <source>
        <dbReference type="ARBA" id="ARBA00022679"/>
    </source>
</evidence>
<dbReference type="GO" id="GO:0097171">
    <property type="term" value="P:ADP-L-glycero-beta-D-manno-heptose biosynthetic process"/>
    <property type="evidence" value="ECO:0007669"/>
    <property type="project" value="UniProtKB-UniPathway"/>
</dbReference>
<comment type="subunit">
    <text evidence="9">Homodimer.</text>
</comment>
<feature type="active site" evidence="9">
    <location>
        <position position="301"/>
    </location>
</feature>
<name>A0A0S4QMG1_9ACTN</name>
<dbReference type="PANTHER" id="PTHR46969">
    <property type="entry name" value="BIFUNCTIONAL PROTEIN HLDE"/>
    <property type="match status" value="1"/>
</dbReference>
<evidence type="ECO:0000256" key="8">
    <source>
        <dbReference type="ARBA" id="ARBA00047428"/>
    </source>
</evidence>